<evidence type="ECO:0000256" key="5">
    <source>
        <dbReference type="ARBA" id="ARBA00023136"/>
    </source>
</evidence>
<feature type="transmembrane region" description="Helical" evidence="6">
    <location>
        <begin position="490"/>
        <end position="513"/>
    </location>
</feature>
<evidence type="ECO:0000256" key="3">
    <source>
        <dbReference type="ARBA" id="ARBA00022692"/>
    </source>
</evidence>
<name>A0ABU1D478_9BURK</name>
<keyword evidence="2" id="KW-0813">Transport</keyword>
<dbReference type="PANTHER" id="PTHR23501">
    <property type="entry name" value="MAJOR FACILITATOR SUPERFAMILY"/>
    <property type="match status" value="1"/>
</dbReference>
<dbReference type="RefSeq" id="WP_347286476.1">
    <property type="nucleotide sequence ID" value="NZ_JAUZQE010000005.1"/>
</dbReference>
<comment type="caution">
    <text evidence="8">The sequence shown here is derived from an EMBL/GenBank/DDBJ whole genome shotgun (WGS) entry which is preliminary data.</text>
</comment>
<feature type="transmembrane region" description="Helical" evidence="6">
    <location>
        <begin position="344"/>
        <end position="363"/>
    </location>
</feature>
<dbReference type="PROSITE" id="PS50850">
    <property type="entry name" value="MFS"/>
    <property type="match status" value="1"/>
</dbReference>
<evidence type="ECO:0000256" key="6">
    <source>
        <dbReference type="SAM" id="Phobius"/>
    </source>
</evidence>
<feature type="transmembrane region" description="Helical" evidence="6">
    <location>
        <begin position="210"/>
        <end position="229"/>
    </location>
</feature>
<evidence type="ECO:0000259" key="7">
    <source>
        <dbReference type="PROSITE" id="PS50850"/>
    </source>
</evidence>
<feature type="transmembrane region" description="Helical" evidence="6">
    <location>
        <begin position="21"/>
        <end position="45"/>
    </location>
</feature>
<feature type="transmembrane region" description="Helical" evidence="6">
    <location>
        <begin position="57"/>
        <end position="76"/>
    </location>
</feature>
<sequence length="547" mass="59387">MKPTADRAPGPGMLLPFRQSMLAMTGLGFVTMMVAIDQTVVGTALPTVVAELRGFELYAWVTTAYLLTSIITIPIFGRLGDFYGRKPFVVASIILFLISSVLCGMAQSMIQLVMGRALQGVAGGMMLGTAFAVVPDMFPDPRVRLRWQVILSSCFGVANAVGPTLGGFLTFYLGWRAVFFMNLPLGLLGLFFLLRYLPNVRHMQQANIRLDWQGSVLIALALAGLQFLVQLLPMYGARLPMVGLGLFAVACMTAFVWWERRCEAALIPLDMFTDRSVVILCLLSFFVGFILFALLIYIPLLLQGGFGLTAREVGVLITPLVVSITVGSIASARVLPRMKRPDHILHIGFALLLVCGVGLLLVWAQTPRIVLITCLTGCGVGLGLIMPNLTVFIQERVKRSQLGISTALMQSTRMVGGMVGTAVVGSIINHYYVERVRQLDVTPFGKGSWLARLEDPQVLVSDQVQSAFIGALQRLGLHGETFILHARESLVWGIHAGLILTLVVAAIALLWLLRLPAISFDRQPAAAPLQNAVAAGREPAADTRESP</sequence>
<feature type="transmembrane region" description="Helical" evidence="6">
    <location>
        <begin position="369"/>
        <end position="393"/>
    </location>
</feature>
<feature type="transmembrane region" description="Helical" evidence="6">
    <location>
        <begin position="313"/>
        <end position="332"/>
    </location>
</feature>
<feature type="transmembrane region" description="Helical" evidence="6">
    <location>
        <begin position="277"/>
        <end position="301"/>
    </location>
</feature>
<keyword evidence="5 6" id="KW-0472">Membrane</keyword>
<evidence type="ECO:0000256" key="1">
    <source>
        <dbReference type="ARBA" id="ARBA00004127"/>
    </source>
</evidence>
<dbReference type="InterPro" id="IPR020846">
    <property type="entry name" value="MFS_dom"/>
</dbReference>
<dbReference type="SUPFAM" id="SSF103473">
    <property type="entry name" value="MFS general substrate transporter"/>
    <property type="match status" value="1"/>
</dbReference>
<dbReference type="Pfam" id="PF07690">
    <property type="entry name" value="MFS_1"/>
    <property type="match status" value="1"/>
</dbReference>
<feature type="transmembrane region" description="Helical" evidence="6">
    <location>
        <begin position="116"/>
        <end position="138"/>
    </location>
</feature>
<accession>A0ABU1D478</accession>
<gene>
    <name evidence="8" type="ORF">Q8947_03635</name>
</gene>
<dbReference type="Gene3D" id="1.20.1720.10">
    <property type="entry name" value="Multidrug resistance protein D"/>
    <property type="match status" value="1"/>
</dbReference>
<feature type="domain" description="Major facilitator superfamily (MFS) profile" evidence="7">
    <location>
        <begin position="23"/>
        <end position="523"/>
    </location>
</feature>
<dbReference type="InterPro" id="IPR036259">
    <property type="entry name" value="MFS_trans_sf"/>
</dbReference>
<proteinExistence type="predicted"/>
<evidence type="ECO:0000256" key="4">
    <source>
        <dbReference type="ARBA" id="ARBA00022989"/>
    </source>
</evidence>
<dbReference type="Gene3D" id="1.20.1250.20">
    <property type="entry name" value="MFS general substrate transporter like domains"/>
    <property type="match status" value="1"/>
</dbReference>
<feature type="transmembrane region" description="Helical" evidence="6">
    <location>
        <begin position="414"/>
        <end position="433"/>
    </location>
</feature>
<dbReference type="Proteomes" id="UP001232156">
    <property type="component" value="Unassembled WGS sequence"/>
</dbReference>
<keyword evidence="3 6" id="KW-0812">Transmembrane</keyword>
<comment type="subcellular location">
    <subcellularLocation>
        <location evidence="1">Endomembrane system</location>
        <topology evidence="1">Multi-pass membrane protein</topology>
    </subcellularLocation>
</comment>
<feature type="transmembrane region" description="Helical" evidence="6">
    <location>
        <begin position="179"/>
        <end position="198"/>
    </location>
</feature>
<dbReference type="PANTHER" id="PTHR23501:SF191">
    <property type="entry name" value="VACUOLAR BASIC AMINO ACID TRANSPORTER 4"/>
    <property type="match status" value="1"/>
</dbReference>
<dbReference type="EMBL" id="JAUZQE010000005">
    <property type="protein sequence ID" value="MDR4125077.1"/>
    <property type="molecule type" value="Genomic_DNA"/>
</dbReference>
<keyword evidence="9" id="KW-1185">Reference proteome</keyword>
<protein>
    <submittedName>
        <fullName evidence="8">MFS transporter</fullName>
    </submittedName>
</protein>
<feature type="transmembrane region" description="Helical" evidence="6">
    <location>
        <begin position="235"/>
        <end position="257"/>
    </location>
</feature>
<organism evidence="8 9">
    <name type="scientific">Yanghanlia caeni</name>
    <dbReference type="NCBI Taxonomy" id="3064283"/>
    <lineage>
        <taxon>Bacteria</taxon>
        <taxon>Pseudomonadati</taxon>
        <taxon>Pseudomonadota</taxon>
        <taxon>Betaproteobacteria</taxon>
        <taxon>Burkholderiales</taxon>
        <taxon>Alcaligenaceae</taxon>
        <taxon>Yanghanlia</taxon>
    </lineage>
</organism>
<evidence type="ECO:0000256" key="2">
    <source>
        <dbReference type="ARBA" id="ARBA00022448"/>
    </source>
</evidence>
<feature type="transmembrane region" description="Helical" evidence="6">
    <location>
        <begin position="88"/>
        <end position="110"/>
    </location>
</feature>
<evidence type="ECO:0000313" key="9">
    <source>
        <dbReference type="Proteomes" id="UP001232156"/>
    </source>
</evidence>
<keyword evidence="4 6" id="KW-1133">Transmembrane helix</keyword>
<evidence type="ECO:0000313" key="8">
    <source>
        <dbReference type="EMBL" id="MDR4125077.1"/>
    </source>
</evidence>
<reference evidence="8 9" key="1">
    <citation type="submission" date="2023-08" db="EMBL/GenBank/DDBJ databases">
        <title>Alcaligenaceae gen. nov., a novel taxon isolated from the sludge of Yixing Pesticide Factory.</title>
        <authorList>
            <person name="Ruan L."/>
        </authorList>
    </citation>
    <scope>NUCLEOTIDE SEQUENCE [LARGE SCALE GENOMIC DNA]</scope>
    <source>
        <strain evidence="8 9">LG-2</strain>
    </source>
</reference>
<dbReference type="InterPro" id="IPR011701">
    <property type="entry name" value="MFS"/>
</dbReference>